<evidence type="ECO:0000256" key="5">
    <source>
        <dbReference type="ARBA" id="ARBA00023136"/>
    </source>
</evidence>
<dbReference type="InterPro" id="IPR019402">
    <property type="entry name" value="CWH43_N"/>
</dbReference>
<dbReference type="GO" id="GO:0045494">
    <property type="term" value="P:photoreceptor cell maintenance"/>
    <property type="evidence" value="ECO:0007669"/>
    <property type="project" value="TreeGrafter"/>
</dbReference>
<sequence>MWWFQQGLCWLPAALVIWSTATFVLSYSIAVFLGHTDAVLPYISDTGTQVPERCLFGFMLSVTSFLGAATIYVRYKQVQTLTSPSEHVLHLLNGVGIILGYLSCCGMCIVANFQKTDLIGVHLVGAGMTFAPGALYILVQTGVSYRMQPRFHGTGILWTRTAVGLWALVSIVTLFVSSIIMYDEEPNVDLITKVRWESTESGYIAHLVSAAAEWSLAFSFIFFFLTYIRDFKKLRLRVQAILQCNHLYNYAHYDGRVHVHHGERSPLLAGSI</sequence>
<evidence type="ECO:0000256" key="3">
    <source>
        <dbReference type="ARBA" id="ARBA00022692"/>
    </source>
</evidence>
<evidence type="ECO:0000259" key="7">
    <source>
        <dbReference type="Pfam" id="PF10277"/>
    </source>
</evidence>
<reference evidence="9" key="1">
    <citation type="submission" date="2025-08" db="UniProtKB">
        <authorList>
            <consortium name="RefSeq"/>
        </authorList>
    </citation>
    <scope>IDENTIFICATION</scope>
</reference>
<protein>
    <submittedName>
        <fullName evidence="9">DNA damage-regulated autophagy modulator protein 2</fullName>
    </submittedName>
</protein>
<comment type="subcellular location">
    <subcellularLocation>
        <location evidence="1">Endomembrane system</location>
        <topology evidence="1">Multi-pass membrane protein</topology>
    </subcellularLocation>
</comment>
<evidence type="ECO:0000256" key="6">
    <source>
        <dbReference type="SAM" id="Phobius"/>
    </source>
</evidence>
<proteinExistence type="inferred from homology"/>
<dbReference type="KEGG" id="char:105906768"/>
<accession>A0A6P8FF77</accession>
<comment type="similarity">
    <text evidence="2">Belongs to the DRAM/TMEM150 family.</text>
</comment>
<name>A0A6P8FF77_CLUHA</name>
<dbReference type="RefSeq" id="XP_031421872.1">
    <property type="nucleotide sequence ID" value="XM_031566012.2"/>
</dbReference>
<evidence type="ECO:0000256" key="2">
    <source>
        <dbReference type="ARBA" id="ARBA00006565"/>
    </source>
</evidence>
<evidence type="ECO:0000313" key="8">
    <source>
        <dbReference type="Proteomes" id="UP000515152"/>
    </source>
</evidence>
<feature type="transmembrane region" description="Helical" evidence="6">
    <location>
        <begin position="202"/>
        <end position="228"/>
    </location>
</feature>
<evidence type="ECO:0000313" key="9">
    <source>
        <dbReference type="RefSeq" id="XP_031421872.1"/>
    </source>
</evidence>
<feature type="transmembrane region" description="Helical" evidence="6">
    <location>
        <begin position="55"/>
        <end position="75"/>
    </location>
</feature>
<dbReference type="AlphaFoldDB" id="A0A6P8FF77"/>
<keyword evidence="8" id="KW-1185">Reference proteome</keyword>
<dbReference type="PANTHER" id="PTHR21324">
    <property type="entry name" value="FASTING-INDUCIBLE INTEGRAL MEMBRANE PROTEIN TM6P1-RELATED"/>
    <property type="match status" value="1"/>
</dbReference>
<keyword evidence="4 6" id="KW-1133">Transmembrane helix</keyword>
<keyword evidence="3 6" id="KW-0812">Transmembrane</keyword>
<keyword evidence="5 6" id="KW-0472">Membrane</keyword>
<dbReference type="Pfam" id="PF10277">
    <property type="entry name" value="Frag1"/>
    <property type="match status" value="1"/>
</dbReference>
<dbReference type="GO" id="GO:0010506">
    <property type="term" value="P:regulation of autophagy"/>
    <property type="evidence" value="ECO:0007669"/>
    <property type="project" value="TreeGrafter"/>
</dbReference>
<feature type="domain" description="CWH43-like N-terminal" evidence="7">
    <location>
        <begin position="8"/>
        <end position="233"/>
    </location>
</feature>
<dbReference type="OrthoDB" id="191706at2759"/>
<dbReference type="Proteomes" id="UP000515152">
    <property type="component" value="Chromosome 4"/>
</dbReference>
<feature type="transmembrane region" description="Helical" evidence="6">
    <location>
        <begin position="87"/>
        <end position="113"/>
    </location>
</feature>
<dbReference type="PANTHER" id="PTHR21324:SF10">
    <property type="entry name" value="DNA DAMAGE-REGULATED AUTOPHAGY MODULATOR PROTEIN 2"/>
    <property type="match status" value="1"/>
</dbReference>
<dbReference type="InterPro" id="IPR050911">
    <property type="entry name" value="DRAM/TMEM150_Autophagy_Mod"/>
</dbReference>
<dbReference type="GO" id="GO:0005764">
    <property type="term" value="C:lysosome"/>
    <property type="evidence" value="ECO:0007669"/>
    <property type="project" value="TreeGrafter"/>
</dbReference>
<dbReference type="GeneID" id="105906768"/>
<dbReference type="GO" id="GO:0012505">
    <property type="term" value="C:endomembrane system"/>
    <property type="evidence" value="ECO:0007669"/>
    <property type="project" value="UniProtKB-SubCell"/>
</dbReference>
<feature type="transmembrane region" description="Helical" evidence="6">
    <location>
        <begin position="119"/>
        <end position="139"/>
    </location>
</feature>
<organism evidence="8 9">
    <name type="scientific">Clupea harengus</name>
    <name type="common">Atlantic herring</name>
    <dbReference type="NCBI Taxonomy" id="7950"/>
    <lineage>
        <taxon>Eukaryota</taxon>
        <taxon>Metazoa</taxon>
        <taxon>Chordata</taxon>
        <taxon>Craniata</taxon>
        <taxon>Vertebrata</taxon>
        <taxon>Euteleostomi</taxon>
        <taxon>Actinopterygii</taxon>
        <taxon>Neopterygii</taxon>
        <taxon>Teleostei</taxon>
        <taxon>Clupei</taxon>
        <taxon>Clupeiformes</taxon>
        <taxon>Clupeoidei</taxon>
        <taxon>Clupeidae</taxon>
        <taxon>Clupea</taxon>
    </lineage>
</organism>
<feature type="transmembrane region" description="Helical" evidence="6">
    <location>
        <begin position="160"/>
        <end position="182"/>
    </location>
</feature>
<evidence type="ECO:0000256" key="1">
    <source>
        <dbReference type="ARBA" id="ARBA00004127"/>
    </source>
</evidence>
<feature type="transmembrane region" description="Helical" evidence="6">
    <location>
        <begin position="7"/>
        <end position="35"/>
    </location>
</feature>
<evidence type="ECO:0000256" key="4">
    <source>
        <dbReference type="ARBA" id="ARBA00022989"/>
    </source>
</evidence>
<gene>
    <name evidence="9" type="primary">LOC105906768</name>
</gene>